<dbReference type="InterPro" id="IPR036291">
    <property type="entry name" value="NAD(P)-bd_dom_sf"/>
</dbReference>
<comment type="caution">
    <text evidence="3">The sequence shown here is derived from an EMBL/GenBank/DDBJ whole genome shotgun (WGS) entry which is preliminary data.</text>
</comment>
<dbReference type="EMBL" id="JBHSXS010000002">
    <property type="protein sequence ID" value="MFC6879084.1"/>
    <property type="molecule type" value="Genomic_DNA"/>
</dbReference>
<name>A0ABW2CDM6_9ACTN</name>
<evidence type="ECO:0000256" key="1">
    <source>
        <dbReference type="ARBA" id="ARBA00006484"/>
    </source>
</evidence>
<keyword evidence="2 3" id="KW-0560">Oxidoreductase</keyword>
<dbReference type="Pfam" id="PF13561">
    <property type="entry name" value="adh_short_C2"/>
    <property type="match status" value="1"/>
</dbReference>
<organism evidence="3 4">
    <name type="scientific">Actinomadura yumaensis</name>
    <dbReference type="NCBI Taxonomy" id="111807"/>
    <lineage>
        <taxon>Bacteria</taxon>
        <taxon>Bacillati</taxon>
        <taxon>Actinomycetota</taxon>
        <taxon>Actinomycetes</taxon>
        <taxon>Streptosporangiales</taxon>
        <taxon>Thermomonosporaceae</taxon>
        <taxon>Actinomadura</taxon>
    </lineage>
</organism>
<protein>
    <submittedName>
        <fullName evidence="3">SDR family NAD(P)-dependent oxidoreductase</fullName>
        <ecNumber evidence="3">1.1.1.-</ecNumber>
    </submittedName>
</protein>
<dbReference type="PANTHER" id="PTHR43639:SF1">
    <property type="entry name" value="SHORT-CHAIN DEHYDROGENASE_REDUCTASE FAMILY PROTEIN"/>
    <property type="match status" value="1"/>
</dbReference>
<dbReference type="PANTHER" id="PTHR43639">
    <property type="entry name" value="OXIDOREDUCTASE, SHORT-CHAIN DEHYDROGENASE/REDUCTASE FAMILY (AFU_ORTHOLOGUE AFUA_5G02870)"/>
    <property type="match status" value="1"/>
</dbReference>
<evidence type="ECO:0000313" key="3">
    <source>
        <dbReference type="EMBL" id="MFC6879084.1"/>
    </source>
</evidence>
<dbReference type="PROSITE" id="PS00061">
    <property type="entry name" value="ADH_SHORT"/>
    <property type="match status" value="1"/>
</dbReference>
<dbReference type="GO" id="GO:0016491">
    <property type="term" value="F:oxidoreductase activity"/>
    <property type="evidence" value="ECO:0007669"/>
    <property type="project" value="UniProtKB-KW"/>
</dbReference>
<keyword evidence="4" id="KW-1185">Reference proteome</keyword>
<sequence>MTDLTGRNALVTGAARGIGRAIAERLAGAGARVAVHYRASDKEAHETLTAIERAGGRGSLIQADLGTDEGLDALFAGLGLGRLDILVNNASMMSEGRERITPEEFDRLFAVNVRAPFFIVQRALPLMPDGARVVNISSGATRIALRDFAYAMTKGATDVMGRVLANVLGERGITVNTVAPGLTATGMASWLDDPEAAAAVSGVTALGRVGRPGDIADAVAFLASDDARWITGQVIDVSGGLWLGPRGEGNPWLSLKPKPNGSE</sequence>
<dbReference type="Gene3D" id="3.40.50.720">
    <property type="entry name" value="NAD(P)-binding Rossmann-like Domain"/>
    <property type="match status" value="1"/>
</dbReference>
<dbReference type="PRINTS" id="PR00080">
    <property type="entry name" value="SDRFAMILY"/>
</dbReference>
<evidence type="ECO:0000313" key="4">
    <source>
        <dbReference type="Proteomes" id="UP001596380"/>
    </source>
</evidence>
<evidence type="ECO:0000256" key="2">
    <source>
        <dbReference type="ARBA" id="ARBA00023002"/>
    </source>
</evidence>
<proteinExistence type="inferred from homology"/>
<dbReference type="Proteomes" id="UP001596380">
    <property type="component" value="Unassembled WGS sequence"/>
</dbReference>
<dbReference type="PRINTS" id="PR00081">
    <property type="entry name" value="GDHRDH"/>
</dbReference>
<accession>A0ABW2CDM6</accession>
<comment type="similarity">
    <text evidence="1">Belongs to the short-chain dehydrogenases/reductases (SDR) family.</text>
</comment>
<dbReference type="InterPro" id="IPR002347">
    <property type="entry name" value="SDR_fam"/>
</dbReference>
<dbReference type="SUPFAM" id="SSF51735">
    <property type="entry name" value="NAD(P)-binding Rossmann-fold domains"/>
    <property type="match status" value="1"/>
</dbReference>
<reference evidence="4" key="1">
    <citation type="journal article" date="2019" name="Int. J. Syst. Evol. Microbiol.">
        <title>The Global Catalogue of Microorganisms (GCM) 10K type strain sequencing project: providing services to taxonomists for standard genome sequencing and annotation.</title>
        <authorList>
            <consortium name="The Broad Institute Genomics Platform"/>
            <consortium name="The Broad Institute Genome Sequencing Center for Infectious Disease"/>
            <person name="Wu L."/>
            <person name="Ma J."/>
        </authorList>
    </citation>
    <scope>NUCLEOTIDE SEQUENCE [LARGE SCALE GENOMIC DNA]</scope>
    <source>
        <strain evidence="4">JCM 3369</strain>
    </source>
</reference>
<dbReference type="EC" id="1.1.1.-" evidence="3"/>
<dbReference type="RefSeq" id="WP_160823778.1">
    <property type="nucleotide sequence ID" value="NZ_JBHSXS010000002.1"/>
</dbReference>
<dbReference type="InterPro" id="IPR020904">
    <property type="entry name" value="Sc_DH/Rdtase_CS"/>
</dbReference>
<gene>
    <name evidence="3" type="ORF">ACFQKB_04820</name>
</gene>